<evidence type="ECO:0000256" key="2">
    <source>
        <dbReference type="ARBA" id="ARBA00001958"/>
    </source>
</evidence>
<dbReference type="InterPro" id="IPR002133">
    <property type="entry name" value="S-AdoMet_synthetase"/>
</dbReference>
<dbReference type="GO" id="GO:0004478">
    <property type="term" value="F:methionine adenosyltransferase activity"/>
    <property type="evidence" value="ECO:0007669"/>
    <property type="project" value="UniProtKB-UniRule"/>
</dbReference>
<feature type="domain" description="S-adenosylmethionine synthetase C-terminal" evidence="18">
    <location>
        <begin position="232"/>
        <end position="373"/>
    </location>
</feature>
<evidence type="ECO:0000256" key="4">
    <source>
        <dbReference type="ARBA" id="ARBA00009685"/>
    </source>
</evidence>
<dbReference type="PANTHER" id="PTHR11964">
    <property type="entry name" value="S-ADENOSYLMETHIONINE SYNTHETASE"/>
    <property type="match status" value="1"/>
</dbReference>
<dbReference type="InterPro" id="IPR022630">
    <property type="entry name" value="S-AdoMet_synt_C"/>
</dbReference>
<keyword evidence="12 14" id="KW-0630">Potassium</keyword>
<accession>A0A8J3HQA3</accession>
<keyword evidence="10" id="KW-0067">ATP-binding</keyword>
<dbReference type="InterPro" id="IPR022636">
    <property type="entry name" value="S-AdoMet_synthetase_sfam"/>
</dbReference>
<evidence type="ECO:0000256" key="13">
    <source>
        <dbReference type="NCBIfam" id="TIGR01034"/>
    </source>
</evidence>
<keyword evidence="11 14" id="KW-0460">Magnesium</keyword>
<evidence type="ECO:0000259" key="16">
    <source>
        <dbReference type="Pfam" id="PF00438"/>
    </source>
</evidence>
<feature type="domain" description="S-adenosylmethionine synthetase N-terminal" evidence="16">
    <location>
        <begin position="9"/>
        <end position="104"/>
    </location>
</feature>
<dbReference type="PIRSF" id="PIRSF000497">
    <property type="entry name" value="MAT"/>
    <property type="match status" value="1"/>
</dbReference>
<dbReference type="InterPro" id="IPR022629">
    <property type="entry name" value="S-AdoMet_synt_central"/>
</dbReference>
<dbReference type="Proteomes" id="UP000637906">
    <property type="component" value="Unassembled WGS sequence"/>
</dbReference>
<dbReference type="GO" id="GO:0006730">
    <property type="term" value="P:one-carbon metabolic process"/>
    <property type="evidence" value="ECO:0007669"/>
    <property type="project" value="UniProtKB-KW"/>
</dbReference>
<comment type="cofactor">
    <cofactor evidence="1">
        <name>Mg(2+)</name>
        <dbReference type="ChEBI" id="CHEBI:18420"/>
    </cofactor>
</comment>
<evidence type="ECO:0000313" key="19">
    <source>
        <dbReference type="EMBL" id="GHM59886.1"/>
    </source>
</evidence>
<dbReference type="PROSITE" id="PS00376">
    <property type="entry name" value="ADOMET_SYNTHASE_1"/>
    <property type="match status" value="1"/>
</dbReference>
<evidence type="ECO:0000313" key="20">
    <source>
        <dbReference type="Proteomes" id="UP000637906"/>
    </source>
</evidence>
<evidence type="ECO:0000256" key="5">
    <source>
        <dbReference type="ARBA" id="ARBA00012828"/>
    </source>
</evidence>
<comment type="subunit">
    <text evidence="14">Homotetramer.</text>
</comment>
<evidence type="ECO:0000256" key="1">
    <source>
        <dbReference type="ARBA" id="ARBA00001946"/>
    </source>
</evidence>
<dbReference type="GO" id="GO:0046872">
    <property type="term" value="F:metal ion binding"/>
    <property type="evidence" value="ECO:0007669"/>
    <property type="project" value="UniProtKB-KW"/>
</dbReference>
<dbReference type="EMBL" id="BNGU01000043">
    <property type="protein sequence ID" value="GHM59886.1"/>
    <property type="molecule type" value="Genomic_DNA"/>
</dbReference>
<evidence type="ECO:0000256" key="11">
    <source>
        <dbReference type="ARBA" id="ARBA00022842"/>
    </source>
</evidence>
<dbReference type="NCBIfam" id="TIGR01034">
    <property type="entry name" value="metK"/>
    <property type="match status" value="1"/>
</dbReference>
<sequence>MFLSPKANIITSESVAAGHPDKIADQISDAIVDEYILADPFSRTAIETLVTKDNIVIAGEVFAPDIGKSRIEEVVRYTIKNIGYENGDFNWQDVKVQILLHEQSQDIAIGVSKNKGAGDQGIMYGYATSATEDLMPAPIYYAHSILKNIISAVGKGEIWGLGPDAKSQVTLCYQNDVPICAKNIVVSIQHREDLDQKLIKEIIYPYVISTLPQGWMCSDECFFVNPTGRFVIGGPISDCGLTGRKIMVDSYGGHIPHGGGAFSGKDSTKVDRSAAYMARYLAKNIVKSNLAQRCLVQLSYAIGVVQPLSFYIDTFGTSTIDEFKITEFIAKNVDLSPGGICNHLQLNRPIYKPTACYGHFGRECENHYFPWEKTDLSQLLRKEFIDILVGDTGFEPATFCTSSKHSNQLS</sequence>
<dbReference type="GO" id="GO:0005524">
    <property type="term" value="F:ATP binding"/>
    <property type="evidence" value="ECO:0007669"/>
    <property type="project" value="UniProtKB-KW"/>
</dbReference>
<dbReference type="EC" id="2.5.1.6" evidence="5 13"/>
<keyword evidence="8 14" id="KW-0479">Metal-binding</keyword>
<keyword evidence="9" id="KW-0547">Nucleotide-binding</keyword>
<dbReference type="GO" id="GO:0006556">
    <property type="term" value="P:S-adenosylmethionine biosynthetic process"/>
    <property type="evidence" value="ECO:0007669"/>
    <property type="project" value="UniProtKB-UniRule"/>
</dbReference>
<comment type="cofactor">
    <cofactor evidence="2">
        <name>K(+)</name>
        <dbReference type="ChEBI" id="CHEBI:29103"/>
    </cofactor>
</comment>
<reference evidence="19 20" key="1">
    <citation type="journal article" date="2021" name="Microb. Ecol.">
        <title>Candidatus Mesenet longicola: Novel Endosymbionts of Brontispa longissima that Induce Cytoplasmic Incompatibility.</title>
        <authorList>
            <person name="Takano S."/>
            <person name="Gotoh Y."/>
            <person name="Hayashi T."/>
        </authorList>
    </citation>
    <scope>NUCLEOTIDE SEQUENCE [LARGE SCALE GENOMIC DNA]</scope>
    <source>
        <strain evidence="19">L5</strain>
    </source>
</reference>
<evidence type="ECO:0000256" key="12">
    <source>
        <dbReference type="ARBA" id="ARBA00022958"/>
    </source>
</evidence>
<dbReference type="Pfam" id="PF02772">
    <property type="entry name" value="S-AdoMet_synt_M"/>
    <property type="match status" value="1"/>
</dbReference>
<dbReference type="AlphaFoldDB" id="A0A8J3HQA3"/>
<feature type="domain" description="S-adenosylmethionine synthetase central" evidence="17">
    <location>
        <begin position="115"/>
        <end position="230"/>
    </location>
</feature>
<comment type="similarity">
    <text evidence="4 15">Belongs to the AdoMet synthase family.</text>
</comment>
<keyword evidence="6" id="KW-0554">One-carbon metabolism</keyword>
<dbReference type="Pfam" id="PF02773">
    <property type="entry name" value="S-AdoMet_synt_C"/>
    <property type="match status" value="1"/>
</dbReference>
<dbReference type="UniPathway" id="UPA00315">
    <property type="reaction ID" value="UER00080"/>
</dbReference>
<keyword evidence="20" id="KW-1185">Reference proteome</keyword>
<evidence type="ECO:0000256" key="6">
    <source>
        <dbReference type="ARBA" id="ARBA00022563"/>
    </source>
</evidence>
<dbReference type="Pfam" id="PF00438">
    <property type="entry name" value="S-AdoMet_synt_N"/>
    <property type="match status" value="1"/>
</dbReference>
<dbReference type="SUPFAM" id="SSF55973">
    <property type="entry name" value="S-adenosylmethionine synthetase"/>
    <property type="match status" value="3"/>
</dbReference>
<evidence type="ECO:0000259" key="17">
    <source>
        <dbReference type="Pfam" id="PF02772"/>
    </source>
</evidence>
<protein>
    <recommendedName>
        <fullName evidence="5 13">Methionine adenosyltransferase</fullName>
        <ecNumber evidence="5 13">2.5.1.6</ecNumber>
    </recommendedName>
</protein>
<dbReference type="CDD" id="cd18079">
    <property type="entry name" value="S-AdoMet_synt"/>
    <property type="match status" value="1"/>
</dbReference>
<proteinExistence type="inferred from homology"/>
<gene>
    <name evidence="19" type="primary">metK2</name>
    <name evidence="19" type="ORF">sL5_08790</name>
</gene>
<evidence type="ECO:0000256" key="7">
    <source>
        <dbReference type="ARBA" id="ARBA00022679"/>
    </source>
</evidence>
<evidence type="ECO:0000259" key="18">
    <source>
        <dbReference type="Pfam" id="PF02773"/>
    </source>
</evidence>
<dbReference type="Gene3D" id="3.30.300.10">
    <property type="match status" value="3"/>
</dbReference>
<dbReference type="GO" id="GO:0005737">
    <property type="term" value="C:cytoplasm"/>
    <property type="evidence" value="ECO:0007669"/>
    <property type="project" value="UniProtKB-SubCell"/>
</dbReference>
<name>A0A8J3HQA3_9RICK</name>
<comment type="caution">
    <text evidence="19">The sequence shown here is derived from an EMBL/GenBank/DDBJ whole genome shotgun (WGS) entry which is preliminary data.</text>
</comment>
<comment type="pathway">
    <text evidence="3">Amino-acid biosynthesis; S-adenosyl-L-methionine biosynthesis; S-adenosyl-L-methionine from L-methionine: step 1/1.</text>
</comment>
<dbReference type="PROSITE" id="PS00377">
    <property type="entry name" value="ADOMET_SYNTHASE_2"/>
    <property type="match status" value="1"/>
</dbReference>
<comment type="subcellular location">
    <subcellularLocation>
        <location evidence="14">Cytoplasm</location>
    </subcellularLocation>
</comment>
<keyword evidence="7" id="KW-0808">Transferase</keyword>
<evidence type="ECO:0000256" key="14">
    <source>
        <dbReference type="RuleBase" id="RU000542"/>
    </source>
</evidence>
<evidence type="ECO:0000256" key="3">
    <source>
        <dbReference type="ARBA" id="ARBA00005224"/>
    </source>
</evidence>
<organism evidence="19 20">
    <name type="scientific">Candidatus Mesenet longicola</name>
    <dbReference type="NCBI Taxonomy" id="1892558"/>
    <lineage>
        <taxon>Bacteria</taxon>
        <taxon>Pseudomonadati</taxon>
        <taxon>Pseudomonadota</taxon>
        <taxon>Alphaproteobacteria</taxon>
        <taxon>Rickettsiales</taxon>
        <taxon>Anaplasmataceae</taxon>
        <taxon>Candidatus Mesenet</taxon>
    </lineage>
</organism>
<evidence type="ECO:0000256" key="10">
    <source>
        <dbReference type="ARBA" id="ARBA00022840"/>
    </source>
</evidence>
<evidence type="ECO:0000256" key="15">
    <source>
        <dbReference type="RuleBase" id="RU004462"/>
    </source>
</evidence>
<dbReference type="InterPro" id="IPR022631">
    <property type="entry name" value="ADOMET_SYNTHASE_CS"/>
</dbReference>
<evidence type="ECO:0000256" key="8">
    <source>
        <dbReference type="ARBA" id="ARBA00022723"/>
    </source>
</evidence>
<dbReference type="InterPro" id="IPR022628">
    <property type="entry name" value="S-AdoMet_synt_N"/>
</dbReference>
<evidence type="ECO:0000256" key="9">
    <source>
        <dbReference type="ARBA" id="ARBA00022741"/>
    </source>
</evidence>